<keyword evidence="1" id="KW-0694">RNA-binding</keyword>
<evidence type="ECO:0000256" key="2">
    <source>
        <dbReference type="SAM" id="MobiDB-lite"/>
    </source>
</evidence>
<dbReference type="Pfam" id="PF00013">
    <property type="entry name" value="KH_1"/>
    <property type="match status" value="1"/>
</dbReference>
<name>A0A078H7W5_BRANA</name>
<dbReference type="GO" id="GO:0003723">
    <property type="term" value="F:RNA binding"/>
    <property type="evidence" value="ECO:0007669"/>
    <property type="project" value="UniProtKB-UniRule"/>
</dbReference>
<feature type="domain" description="K Homology" evidence="3">
    <location>
        <begin position="112"/>
        <end position="191"/>
    </location>
</feature>
<dbReference type="Gene3D" id="3.30.310.210">
    <property type="match status" value="1"/>
</dbReference>
<dbReference type="EMBL" id="LK032317">
    <property type="protein sequence ID" value="CDY33574.1"/>
    <property type="molecule type" value="Genomic_DNA"/>
</dbReference>
<evidence type="ECO:0000313" key="4">
    <source>
        <dbReference type="EMBL" id="CDY33574.1"/>
    </source>
</evidence>
<dbReference type="OMA" id="MKCMAVE"/>
<dbReference type="SMART" id="SM00322">
    <property type="entry name" value="KH"/>
    <property type="match status" value="1"/>
</dbReference>
<dbReference type="InterPro" id="IPR004088">
    <property type="entry name" value="KH_dom_type_1"/>
</dbReference>
<dbReference type="InterPro" id="IPR036612">
    <property type="entry name" value="KH_dom_type_1_sf"/>
</dbReference>
<dbReference type="InterPro" id="IPR004087">
    <property type="entry name" value="KH_dom"/>
</dbReference>
<organism evidence="4 5">
    <name type="scientific">Brassica napus</name>
    <name type="common">Rape</name>
    <dbReference type="NCBI Taxonomy" id="3708"/>
    <lineage>
        <taxon>Eukaryota</taxon>
        <taxon>Viridiplantae</taxon>
        <taxon>Streptophyta</taxon>
        <taxon>Embryophyta</taxon>
        <taxon>Tracheophyta</taxon>
        <taxon>Spermatophyta</taxon>
        <taxon>Magnoliopsida</taxon>
        <taxon>eudicotyledons</taxon>
        <taxon>Gunneridae</taxon>
        <taxon>Pentapetalae</taxon>
        <taxon>rosids</taxon>
        <taxon>malvids</taxon>
        <taxon>Brassicales</taxon>
        <taxon>Brassicaceae</taxon>
        <taxon>Brassiceae</taxon>
        <taxon>Brassica</taxon>
    </lineage>
</organism>
<dbReference type="AlphaFoldDB" id="A0A078H7W5"/>
<dbReference type="Proteomes" id="UP000028999">
    <property type="component" value="Unassembled WGS sequence"/>
</dbReference>
<evidence type="ECO:0000256" key="1">
    <source>
        <dbReference type="PROSITE-ProRule" id="PRU00117"/>
    </source>
</evidence>
<protein>
    <submittedName>
        <fullName evidence="4">BnaC06g29780D protein</fullName>
    </submittedName>
</protein>
<proteinExistence type="predicted"/>
<evidence type="ECO:0000313" key="5">
    <source>
        <dbReference type="Proteomes" id="UP000028999"/>
    </source>
</evidence>
<feature type="region of interest" description="Disordered" evidence="2">
    <location>
        <begin position="66"/>
        <end position="88"/>
    </location>
</feature>
<dbReference type="STRING" id="3708.A0A078H7W5"/>
<accession>A0A078H7W5</accession>
<dbReference type="Gramene" id="CDY33574">
    <property type="protein sequence ID" value="CDY33574"/>
    <property type="gene ID" value="GSBRNA2T00054866001"/>
</dbReference>
<sequence>MSMKLSEDFTKKLRFSEEGERIRKLERSWSKLEDSVEFDEEEEGGEEEEFSFACVNAEGSSDLLFDQNDGVSETDDEEINQPRLRKSPDDMKSMAVEAILLLQEKINDDDEETVKMQLLVPSRVIGCVIGRSGSVITQIRKRTNASIRISKENNDDLVEVIMILTKVQIFSPSFVLYSTSKSLVIVREDVLGDRCSVSARNPPPARSDHSGFTLPPFVSSVPEYASVDFDQRRETGESSLGMVSSDRFYGYESSFPARDHGLVSVGPYSYGGFCLSSQILVKI</sequence>
<evidence type="ECO:0000259" key="3">
    <source>
        <dbReference type="SMART" id="SM00322"/>
    </source>
</evidence>
<reference evidence="4 5" key="1">
    <citation type="journal article" date="2014" name="Science">
        <title>Plant genetics. Early allopolyploid evolution in the post-Neolithic Brassica napus oilseed genome.</title>
        <authorList>
            <person name="Chalhoub B."/>
            <person name="Denoeud F."/>
            <person name="Liu S."/>
            <person name="Parkin I.A."/>
            <person name="Tang H."/>
            <person name="Wang X."/>
            <person name="Chiquet J."/>
            <person name="Belcram H."/>
            <person name="Tong C."/>
            <person name="Samans B."/>
            <person name="Correa M."/>
            <person name="Da Silva C."/>
            <person name="Just J."/>
            <person name="Falentin C."/>
            <person name="Koh C.S."/>
            <person name="Le Clainche I."/>
            <person name="Bernard M."/>
            <person name="Bento P."/>
            <person name="Noel B."/>
            <person name="Labadie K."/>
            <person name="Alberti A."/>
            <person name="Charles M."/>
            <person name="Arnaud D."/>
            <person name="Guo H."/>
            <person name="Daviaud C."/>
            <person name="Alamery S."/>
            <person name="Jabbari K."/>
            <person name="Zhao M."/>
            <person name="Edger P.P."/>
            <person name="Chelaifa H."/>
            <person name="Tack D."/>
            <person name="Lassalle G."/>
            <person name="Mestiri I."/>
            <person name="Schnel N."/>
            <person name="Le Paslier M.C."/>
            <person name="Fan G."/>
            <person name="Renault V."/>
            <person name="Bayer P.E."/>
            <person name="Golicz A.A."/>
            <person name="Manoli S."/>
            <person name="Lee T.H."/>
            <person name="Thi V.H."/>
            <person name="Chalabi S."/>
            <person name="Hu Q."/>
            <person name="Fan C."/>
            <person name="Tollenaere R."/>
            <person name="Lu Y."/>
            <person name="Battail C."/>
            <person name="Shen J."/>
            <person name="Sidebottom C.H."/>
            <person name="Wang X."/>
            <person name="Canaguier A."/>
            <person name="Chauveau A."/>
            <person name="Berard A."/>
            <person name="Deniot G."/>
            <person name="Guan M."/>
            <person name="Liu Z."/>
            <person name="Sun F."/>
            <person name="Lim Y.P."/>
            <person name="Lyons E."/>
            <person name="Town C.D."/>
            <person name="Bancroft I."/>
            <person name="Wang X."/>
            <person name="Meng J."/>
            <person name="Ma J."/>
            <person name="Pires J.C."/>
            <person name="King G.J."/>
            <person name="Brunel D."/>
            <person name="Delourme R."/>
            <person name="Renard M."/>
            <person name="Aury J.M."/>
            <person name="Adams K.L."/>
            <person name="Batley J."/>
            <person name="Snowdon R.J."/>
            <person name="Tost J."/>
            <person name="Edwards D."/>
            <person name="Zhou Y."/>
            <person name="Hua W."/>
            <person name="Sharpe A.G."/>
            <person name="Paterson A.H."/>
            <person name="Guan C."/>
            <person name="Wincker P."/>
        </authorList>
    </citation>
    <scope>NUCLEOTIDE SEQUENCE [LARGE SCALE GENOMIC DNA]</scope>
    <source>
        <strain evidence="5">cv. Darmor-bzh</strain>
    </source>
</reference>
<dbReference type="PaxDb" id="3708-A0A078H7W5"/>
<dbReference type="SUPFAM" id="SSF54791">
    <property type="entry name" value="Eukaryotic type KH-domain (KH-domain type I)"/>
    <property type="match status" value="1"/>
</dbReference>
<dbReference type="PROSITE" id="PS50084">
    <property type="entry name" value="KH_TYPE_1"/>
    <property type="match status" value="1"/>
</dbReference>
<keyword evidence="5" id="KW-1185">Reference proteome</keyword>
<gene>
    <name evidence="4" type="primary">BnaC06g29780D</name>
    <name evidence="4" type="ORF">GSBRNA2T00054866001</name>
</gene>